<evidence type="ECO:0000313" key="3">
    <source>
        <dbReference type="Proteomes" id="UP000295075"/>
    </source>
</evidence>
<dbReference type="Gene3D" id="3.10.450.50">
    <property type="match status" value="1"/>
</dbReference>
<evidence type="ECO:0000259" key="1">
    <source>
        <dbReference type="Pfam" id="PF13577"/>
    </source>
</evidence>
<evidence type="ECO:0000313" key="2">
    <source>
        <dbReference type="EMBL" id="TDC35446.1"/>
    </source>
</evidence>
<keyword evidence="3" id="KW-1185">Reference proteome</keyword>
<reference evidence="2 3" key="1">
    <citation type="submission" date="2019-03" db="EMBL/GenBank/DDBJ databases">
        <title>Draft genome sequences of novel Actinobacteria.</title>
        <authorList>
            <person name="Sahin N."/>
            <person name="Ay H."/>
            <person name="Saygin H."/>
        </authorList>
    </citation>
    <scope>NUCLEOTIDE SEQUENCE [LARGE SCALE GENOMIC DNA]</scope>
    <source>
        <strain evidence="2 3">JCM 30547</strain>
    </source>
</reference>
<organism evidence="2 3">
    <name type="scientific">Kribbella albertanoniae</name>
    <dbReference type="NCBI Taxonomy" id="1266829"/>
    <lineage>
        <taxon>Bacteria</taxon>
        <taxon>Bacillati</taxon>
        <taxon>Actinomycetota</taxon>
        <taxon>Actinomycetes</taxon>
        <taxon>Propionibacteriales</taxon>
        <taxon>Kribbellaceae</taxon>
        <taxon>Kribbella</taxon>
    </lineage>
</organism>
<dbReference type="InterPro" id="IPR032710">
    <property type="entry name" value="NTF2-like_dom_sf"/>
</dbReference>
<proteinExistence type="predicted"/>
<dbReference type="RefSeq" id="WP_132400152.1">
    <property type="nucleotide sequence ID" value="NZ_SMKA01000002.1"/>
</dbReference>
<dbReference type="OrthoDB" id="4941530at2"/>
<feature type="domain" description="SnoaL-like" evidence="1">
    <location>
        <begin position="49"/>
        <end position="172"/>
    </location>
</feature>
<accession>A0A4R4QI64</accession>
<comment type="caution">
    <text evidence="2">The sequence shown here is derived from an EMBL/GenBank/DDBJ whole genome shotgun (WGS) entry which is preliminary data.</text>
</comment>
<gene>
    <name evidence="2" type="ORF">E1261_00845</name>
</gene>
<dbReference type="CDD" id="cd00531">
    <property type="entry name" value="NTF2_like"/>
    <property type="match status" value="1"/>
</dbReference>
<sequence length="202" mass="22193">MRIRTLPAALLIGTLVVAAGIVQLTTSRHADAQTQAQAAVKPGAYDVAALNDIESIKQLKARYCRLLDTKQWAAWRQVFTDDFVSDTSQAHGKVIHGGDEFVAFVKQQLGQPSQTTVHQVQMPEITLTSATTATGIWALEDTVDLTPVIGMHGAGHYHETYVKIDGKWRIKSSKLTRLREELITPVTTIPDLKKILAKPKQG</sequence>
<dbReference type="Pfam" id="PF13577">
    <property type="entry name" value="SnoaL_4"/>
    <property type="match status" value="1"/>
</dbReference>
<name>A0A4R4QI64_9ACTN</name>
<protein>
    <submittedName>
        <fullName evidence="2">Nuclear transport factor 2 family protein</fullName>
    </submittedName>
</protein>
<dbReference type="InterPro" id="IPR037401">
    <property type="entry name" value="SnoaL-like"/>
</dbReference>
<dbReference type="EMBL" id="SMKA01000002">
    <property type="protein sequence ID" value="TDC35446.1"/>
    <property type="molecule type" value="Genomic_DNA"/>
</dbReference>
<dbReference type="Proteomes" id="UP000295075">
    <property type="component" value="Unassembled WGS sequence"/>
</dbReference>
<dbReference type="SUPFAM" id="SSF54427">
    <property type="entry name" value="NTF2-like"/>
    <property type="match status" value="1"/>
</dbReference>
<dbReference type="AlphaFoldDB" id="A0A4R4QI64"/>